<evidence type="ECO:0000259" key="1">
    <source>
        <dbReference type="PROSITE" id="PS50987"/>
    </source>
</evidence>
<dbReference type="SUPFAM" id="SSF46785">
    <property type="entry name" value="Winged helix' DNA-binding domain"/>
    <property type="match status" value="1"/>
</dbReference>
<dbReference type="Pfam" id="PF01022">
    <property type="entry name" value="HTH_5"/>
    <property type="match status" value="1"/>
</dbReference>
<dbReference type="PANTHER" id="PTHR38600:SF1">
    <property type="entry name" value="TRANSCRIPTIONAL REGULATORY PROTEIN"/>
    <property type="match status" value="1"/>
</dbReference>
<evidence type="ECO:0000313" key="3">
    <source>
        <dbReference type="Proteomes" id="UP001342418"/>
    </source>
</evidence>
<protein>
    <submittedName>
        <fullName evidence="2">HTH-type transcriptional regulator</fullName>
    </submittedName>
</protein>
<dbReference type="SMART" id="SM00418">
    <property type="entry name" value="HTH_ARSR"/>
    <property type="match status" value="1"/>
</dbReference>
<dbReference type="RefSeq" id="WP_338529471.1">
    <property type="nucleotide sequence ID" value="NZ_CP030941.1"/>
</dbReference>
<dbReference type="PROSITE" id="PS50987">
    <property type="entry name" value="HTH_ARSR_2"/>
    <property type="match status" value="1"/>
</dbReference>
<gene>
    <name evidence="2" type="ORF">NTH_01567</name>
</gene>
<feature type="domain" description="HTH arsR-type" evidence="1">
    <location>
        <begin position="1"/>
        <end position="93"/>
    </location>
</feature>
<dbReference type="InterPro" id="IPR011991">
    <property type="entry name" value="ArsR-like_HTH"/>
</dbReference>
<dbReference type="PANTHER" id="PTHR38600">
    <property type="entry name" value="TRANSCRIPTIONAL REGULATORY PROTEIN"/>
    <property type="match status" value="1"/>
</dbReference>
<proteinExistence type="predicted"/>
<dbReference type="InterPro" id="IPR036388">
    <property type="entry name" value="WH-like_DNA-bd_sf"/>
</dbReference>
<dbReference type="Proteomes" id="UP001342418">
    <property type="component" value="Chromosome"/>
</dbReference>
<name>A0ABY5MJ65_9HYPH</name>
<organism evidence="2 3">
    <name type="scientific">Nitratireductor thuwali</name>
    <dbReference type="NCBI Taxonomy" id="2267699"/>
    <lineage>
        <taxon>Bacteria</taxon>
        <taxon>Pseudomonadati</taxon>
        <taxon>Pseudomonadota</taxon>
        <taxon>Alphaproteobacteria</taxon>
        <taxon>Hyphomicrobiales</taxon>
        <taxon>Phyllobacteriaceae</taxon>
        <taxon>Nitratireductor</taxon>
    </lineage>
</organism>
<accession>A0ABY5MJ65</accession>
<dbReference type="CDD" id="cd00090">
    <property type="entry name" value="HTH_ARSR"/>
    <property type="match status" value="1"/>
</dbReference>
<dbReference type="NCBIfam" id="NF033788">
    <property type="entry name" value="HTH_metalloreg"/>
    <property type="match status" value="1"/>
</dbReference>
<dbReference type="InterPro" id="IPR001845">
    <property type="entry name" value="HTH_ArsR_DNA-bd_dom"/>
</dbReference>
<dbReference type="PRINTS" id="PR00778">
    <property type="entry name" value="HTHARSR"/>
</dbReference>
<keyword evidence="3" id="KW-1185">Reference proteome</keyword>
<dbReference type="InterPro" id="IPR036390">
    <property type="entry name" value="WH_DNA-bd_sf"/>
</dbReference>
<reference evidence="2 3" key="1">
    <citation type="submission" date="2018-07" db="EMBL/GenBank/DDBJ databases">
        <title>Genome sequence of Nitratireductor thuwali#1536.</title>
        <authorList>
            <person name="Michoud G."/>
            <person name="Merlino G."/>
            <person name="Sefrji F.O."/>
            <person name="Daffonchio D."/>
        </authorList>
    </citation>
    <scope>NUCLEOTIDE SEQUENCE [LARGE SCALE GENOMIC DNA]</scope>
    <source>
        <strain evidence="3">Nit1536</strain>
    </source>
</reference>
<evidence type="ECO:0000313" key="2">
    <source>
        <dbReference type="EMBL" id="UUP17110.1"/>
    </source>
</evidence>
<sequence>MARRSAAHDVFGAIADPTRRRLLERLANRERSVSELAAGTGLTTSAISLHLQVLLRAGLVSRRTAGRHRFYRLDPGPLRDVADWAAQLSAFWAHNLDRLQQLAEEKDASINRTED</sequence>
<dbReference type="EMBL" id="CP030941">
    <property type="protein sequence ID" value="UUP17110.1"/>
    <property type="molecule type" value="Genomic_DNA"/>
</dbReference>
<dbReference type="Gene3D" id="1.10.10.10">
    <property type="entry name" value="Winged helix-like DNA-binding domain superfamily/Winged helix DNA-binding domain"/>
    <property type="match status" value="1"/>
</dbReference>